<name>A7EV16_SCLS1</name>
<dbReference type="EMBL" id="CH476633">
    <property type="protein sequence ID" value="EDN93308.1"/>
    <property type="molecule type" value="Genomic_DNA"/>
</dbReference>
<dbReference type="AlphaFoldDB" id="A7EV16"/>
<dbReference type="RefSeq" id="XP_001589453.1">
    <property type="nucleotide sequence ID" value="XM_001589403.1"/>
</dbReference>
<dbReference type="Proteomes" id="UP000001312">
    <property type="component" value="Unassembled WGS sequence"/>
</dbReference>
<evidence type="ECO:0000256" key="1">
    <source>
        <dbReference type="SAM" id="MobiDB-lite"/>
    </source>
</evidence>
<feature type="compositionally biased region" description="Basic and acidic residues" evidence="1">
    <location>
        <begin position="15"/>
        <end position="25"/>
    </location>
</feature>
<evidence type="ECO:0000313" key="2">
    <source>
        <dbReference type="EMBL" id="EDN93308.1"/>
    </source>
</evidence>
<evidence type="ECO:0000313" key="3">
    <source>
        <dbReference type="Proteomes" id="UP000001312"/>
    </source>
</evidence>
<organism evidence="2 3">
    <name type="scientific">Sclerotinia sclerotiorum (strain ATCC 18683 / 1980 / Ss-1)</name>
    <name type="common">White mold</name>
    <name type="synonym">Whetzelinia sclerotiorum</name>
    <dbReference type="NCBI Taxonomy" id="665079"/>
    <lineage>
        <taxon>Eukaryota</taxon>
        <taxon>Fungi</taxon>
        <taxon>Dikarya</taxon>
        <taxon>Ascomycota</taxon>
        <taxon>Pezizomycotina</taxon>
        <taxon>Leotiomycetes</taxon>
        <taxon>Helotiales</taxon>
        <taxon>Sclerotiniaceae</taxon>
        <taxon>Sclerotinia</taxon>
    </lineage>
</organism>
<dbReference type="KEGG" id="ssl:SS1G_09174"/>
<keyword evidence="3" id="KW-1185">Reference proteome</keyword>
<dbReference type="HOGENOM" id="CLU_2723731_0_0_1"/>
<proteinExistence type="predicted"/>
<protein>
    <submittedName>
        <fullName evidence="2">Uncharacterized protein</fullName>
    </submittedName>
</protein>
<dbReference type="GeneID" id="5485852"/>
<feature type="region of interest" description="Disordered" evidence="1">
    <location>
        <begin position="1"/>
        <end position="30"/>
    </location>
</feature>
<gene>
    <name evidence="2" type="ORF">SS1G_09174</name>
</gene>
<accession>A7EV16</accession>
<dbReference type="InParanoid" id="A7EV16"/>
<reference evidence="3" key="1">
    <citation type="journal article" date="2011" name="PLoS Genet.">
        <title>Genomic analysis of the necrotrophic fungal pathogens Sclerotinia sclerotiorum and Botrytis cinerea.</title>
        <authorList>
            <person name="Amselem J."/>
            <person name="Cuomo C.A."/>
            <person name="van Kan J.A."/>
            <person name="Viaud M."/>
            <person name="Benito E.P."/>
            <person name="Couloux A."/>
            <person name="Coutinho P.M."/>
            <person name="de Vries R.P."/>
            <person name="Dyer P.S."/>
            <person name="Fillinger S."/>
            <person name="Fournier E."/>
            <person name="Gout L."/>
            <person name="Hahn M."/>
            <person name="Kohn L."/>
            <person name="Lapalu N."/>
            <person name="Plummer K.M."/>
            <person name="Pradier J.M."/>
            <person name="Quevillon E."/>
            <person name="Sharon A."/>
            <person name="Simon A."/>
            <person name="ten Have A."/>
            <person name="Tudzynski B."/>
            <person name="Tudzynski P."/>
            <person name="Wincker P."/>
            <person name="Andrew M."/>
            <person name="Anthouard V."/>
            <person name="Beever R.E."/>
            <person name="Beffa R."/>
            <person name="Benoit I."/>
            <person name="Bouzid O."/>
            <person name="Brault B."/>
            <person name="Chen Z."/>
            <person name="Choquer M."/>
            <person name="Collemare J."/>
            <person name="Cotton P."/>
            <person name="Danchin E.G."/>
            <person name="Da Silva C."/>
            <person name="Gautier A."/>
            <person name="Giraud C."/>
            <person name="Giraud T."/>
            <person name="Gonzalez C."/>
            <person name="Grossetete S."/>
            <person name="Guldener U."/>
            <person name="Henrissat B."/>
            <person name="Howlett B.J."/>
            <person name="Kodira C."/>
            <person name="Kretschmer M."/>
            <person name="Lappartient A."/>
            <person name="Leroch M."/>
            <person name="Levis C."/>
            <person name="Mauceli E."/>
            <person name="Neuveglise C."/>
            <person name="Oeser B."/>
            <person name="Pearson M."/>
            <person name="Poulain J."/>
            <person name="Poussereau N."/>
            <person name="Quesneville H."/>
            <person name="Rascle C."/>
            <person name="Schumacher J."/>
            <person name="Segurens B."/>
            <person name="Sexton A."/>
            <person name="Silva E."/>
            <person name="Sirven C."/>
            <person name="Soanes D.M."/>
            <person name="Talbot N.J."/>
            <person name="Templeton M."/>
            <person name="Yandava C."/>
            <person name="Yarden O."/>
            <person name="Zeng Q."/>
            <person name="Rollins J.A."/>
            <person name="Lebrun M.H."/>
            <person name="Dickman M."/>
        </authorList>
    </citation>
    <scope>NUCLEOTIDE SEQUENCE [LARGE SCALE GENOMIC DNA]</scope>
    <source>
        <strain evidence="3">ATCC 18683 / 1980 / Ss-1</strain>
    </source>
</reference>
<sequence length="72" mass="7915">MGELKANDEDCDSNSGRDGDTPSKDVEDEEDIVDVLEDELVESELEDELAEAELEDDVLVDEVLSETVEEGV</sequence>